<keyword evidence="3" id="KW-1185">Reference proteome</keyword>
<evidence type="ECO:0000313" key="2">
    <source>
        <dbReference type="EMBL" id="QMW00422.1"/>
    </source>
</evidence>
<evidence type="ECO:0000313" key="3">
    <source>
        <dbReference type="Proteomes" id="UP000515369"/>
    </source>
</evidence>
<accession>A0A7G5GNI0</accession>
<feature type="signal peptide" evidence="1">
    <location>
        <begin position="1"/>
        <end position="21"/>
    </location>
</feature>
<reference evidence="2 3" key="1">
    <citation type="submission" date="2020-07" db="EMBL/GenBank/DDBJ databases">
        <title>Spirosoma foliorum sp. nov., isolated from the leaves on the Nejang mountain Korea, Republic of.</title>
        <authorList>
            <person name="Ho H."/>
            <person name="Lee Y.-J."/>
            <person name="Nurcahyanto D.-A."/>
            <person name="Kim S.-G."/>
        </authorList>
    </citation>
    <scope>NUCLEOTIDE SEQUENCE [LARGE SCALE GENOMIC DNA]</scope>
    <source>
        <strain evidence="2 3">PL0136</strain>
    </source>
</reference>
<dbReference type="EMBL" id="CP059732">
    <property type="protein sequence ID" value="QMW00422.1"/>
    <property type="molecule type" value="Genomic_DNA"/>
</dbReference>
<sequence length="130" mass="14986">MHKSFLIILLCWLTNSIVAQAQLIVGGVNIDTLNIQYIELIGYKRSSLETSVWIDFGRGFDGYKASEFLKPINNHQSVRFFSIVEALNYVYKNGWELVTIDGTSTVPSSTVYHRYILRRRNQAVKQVNQR</sequence>
<dbReference type="KEGG" id="sfol:H3H32_20680"/>
<dbReference type="AlphaFoldDB" id="A0A7G5GNI0"/>
<gene>
    <name evidence="2" type="ORF">H3H32_20680</name>
</gene>
<proteinExistence type="predicted"/>
<name>A0A7G5GNI0_9BACT</name>
<organism evidence="2 3">
    <name type="scientific">Spirosoma foliorum</name>
    <dbReference type="NCBI Taxonomy" id="2710596"/>
    <lineage>
        <taxon>Bacteria</taxon>
        <taxon>Pseudomonadati</taxon>
        <taxon>Bacteroidota</taxon>
        <taxon>Cytophagia</taxon>
        <taxon>Cytophagales</taxon>
        <taxon>Cytophagaceae</taxon>
        <taxon>Spirosoma</taxon>
    </lineage>
</organism>
<dbReference type="Proteomes" id="UP000515369">
    <property type="component" value="Chromosome"/>
</dbReference>
<feature type="chain" id="PRO_5028810574" evidence="1">
    <location>
        <begin position="22"/>
        <end position="130"/>
    </location>
</feature>
<evidence type="ECO:0000256" key="1">
    <source>
        <dbReference type="SAM" id="SignalP"/>
    </source>
</evidence>
<protein>
    <submittedName>
        <fullName evidence="2">Uncharacterized protein</fullName>
    </submittedName>
</protein>
<keyword evidence="1" id="KW-0732">Signal</keyword>